<name>A0AAN9CHR8_9TELE</name>
<comment type="caution">
    <text evidence="2">The sequence shown here is derived from an EMBL/GenBank/DDBJ whole genome shotgun (WGS) entry which is preliminary data.</text>
</comment>
<accession>A0AAN9CHR8</accession>
<dbReference type="Proteomes" id="UP001364617">
    <property type="component" value="Unassembled WGS sequence"/>
</dbReference>
<dbReference type="AlphaFoldDB" id="A0AAN9CHR8"/>
<evidence type="ECO:0000313" key="3">
    <source>
        <dbReference type="Proteomes" id="UP001364617"/>
    </source>
</evidence>
<protein>
    <submittedName>
        <fullName evidence="2">Uncharacterized protein</fullName>
    </submittedName>
</protein>
<dbReference type="EMBL" id="JAYKXH010000018">
    <property type="protein sequence ID" value="KAK7137260.1"/>
    <property type="molecule type" value="Genomic_DNA"/>
</dbReference>
<sequence>MDTEENSPAKKRRYERREEGAAPCPSRVSMKSTHSMGQPIHFGSGAVISEPMKASVIMDTEENSPAKERRYERREEGAAPCPSCVSMKSTHSMGQPIHFGSGAVISEPM</sequence>
<evidence type="ECO:0000256" key="1">
    <source>
        <dbReference type="SAM" id="MobiDB-lite"/>
    </source>
</evidence>
<keyword evidence="3" id="KW-1185">Reference proteome</keyword>
<feature type="region of interest" description="Disordered" evidence="1">
    <location>
        <begin position="1"/>
        <end position="109"/>
    </location>
</feature>
<evidence type="ECO:0000313" key="2">
    <source>
        <dbReference type="EMBL" id="KAK7137260.1"/>
    </source>
</evidence>
<reference evidence="2 3" key="1">
    <citation type="submission" date="2024-02" db="EMBL/GenBank/DDBJ databases">
        <title>Chromosome-level genome assembly of the Eurasian Minnow (Phoxinus phoxinus).</title>
        <authorList>
            <person name="Oriowo T.O."/>
            <person name="Martin S."/>
            <person name="Stange M."/>
            <person name="Chrysostomakis Y."/>
            <person name="Brown T."/>
            <person name="Winkler S."/>
            <person name="Kukowka S."/>
            <person name="Myers E.W."/>
            <person name="Bohne A."/>
        </authorList>
    </citation>
    <scope>NUCLEOTIDE SEQUENCE [LARGE SCALE GENOMIC DNA]</scope>
    <source>
        <strain evidence="2">ZFMK-TIS-60720</strain>
        <tissue evidence="2">Whole Organism</tissue>
    </source>
</reference>
<proteinExistence type="predicted"/>
<feature type="compositionally biased region" description="Basic and acidic residues" evidence="1">
    <location>
        <begin position="64"/>
        <end position="77"/>
    </location>
</feature>
<gene>
    <name evidence="2" type="ORF">R3I93_017365</name>
</gene>
<organism evidence="2 3">
    <name type="scientific">Phoxinus phoxinus</name>
    <name type="common">Eurasian minnow</name>
    <dbReference type="NCBI Taxonomy" id="58324"/>
    <lineage>
        <taxon>Eukaryota</taxon>
        <taxon>Metazoa</taxon>
        <taxon>Chordata</taxon>
        <taxon>Craniata</taxon>
        <taxon>Vertebrata</taxon>
        <taxon>Euteleostomi</taxon>
        <taxon>Actinopterygii</taxon>
        <taxon>Neopterygii</taxon>
        <taxon>Teleostei</taxon>
        <taxon>Ostariophysi</taxon>
        <taxon>Cypriniformes</taxon>
        <taxon>Leuciscidae</taxon>
        <taxon>Phoxininae</taxon>
        <taxon>Phoxinus</taxon>
    </lineage>
</organism>